<feature type="signal peptide" evidence="1">
    <location>
        <begin position="1"/>
        <end position="22"/>
    </location>
</feature>
<dbReference type="OrthoDB" id="886469at2"/>
<sequence>MAISKPIILFLLLQLGSKSGLAQGRSVENPANTQQQMTVSVTLPTVVAQLSDYAQTIFSRNKGQRKTLTGKGSRTSNPVVEFTVDLPKGWGSKKATAGEEKK</sequence>
<gene>
    <name evidence="2" type="ORF">SAMN06265337_0734</name>
</gene>
<keyword evidence="3" id="KW-1185">Reference proteome</keyword>
<dbReference type="EMBL" id="FYEW01000001">
    <property type="protein sequence ID" value="SNC62750.1"/>
    <property type="molecule type" value="Genomic_DNA"/>
</dbReference>
<proteinExistence type="predicted"/>
<protein>
    <submittedName>
        <fullName evidence="2">Uncharacterized protein</fullName>
    </submittedName>
</protein>
<dbReference type="RefSeq" id="WP_088842043.1">
    <property type="nucleotide sequence ID" value="NZ_FYEW01000001.1"/>
</dbReference>
<evidence type="ECO:0000256" key="1">
    <source>
        <dbReference type="SAM" id="SignalP"/>
    </source>
</evidence>
<organism evidence="2 3">
    <name type="scientific">Hymenobacter gelipurpurascens</name>
    <dbReference type="NCBI Taxonomy" id="89968"/>
    <lineage>
        <taxon>Bacteria</taxon>
        <taxon>Pseudomonadati</taxon>
        <taxon>Bacteroidota</taxon>
        <taxon>Cytophagia</taxon>
        <taxon>Cytophagales</taxon>
        <taxon>Hymenobacteraceae</taxon>
        <taxon>Hymenobacter</taxon>
    </lineage>
</organism>
<evidence type="ECO:0000313" key="2">
    <source>
        <dbReference type="EMBL" id="SNC62750.1"/>
    </source>
</evidence>
<dbReference type="AlphaFoldDB" id="A0A212TA67"/>
<accession>A0A212TA67</accession>
<evidence type="ECO:0000313" key="3">
    <source>
        <dbReference type="Proteomes" id="UP000198131"/>
    </source>
</evidence>
<keyword evidence="1" id="KW-0732">Signal</keyword>
<dbReference type="Proteomes" id="UP000198131">
    <property type="component" value="Unassembled WGS sequence"/>
</dbReference>
<reference evidence="3" key="1">
    <citation type="submission" date="2017-06" db="EMBL/GenBank/DDBJ databases">
        <authorList>
            <person name="Varghese N."/>
            <person name="Submissions S."/>
        </authorList>
    </citation>
    <scope>NUCLEOTIDE SEQUENCE [LARGE SCALE GENOMIC DNA]</scope>
    <source>
        <strain evidence="3">DSM 11116</strain>
    </source>
</reference>
<name>A0A212TA67_9BACT</name>
<feature type="chain" id="PRO_5013075373" evidence="1">
    <location>
        <begin position="23"/>
        <end position="102"/>
    </location>
</feature>